<gene>
    <name evidence="1" type="ORF">NFG58_00830</name>
</gene>
<accession>A0AAU7KI88</accession>
<sequence>MCGLCGALGGESHWSTNIEDPEQAHYARRRARAYRVTLINRVLSPRRITIEDFQAASFVLATATGKREIVQDLGGVWLQAERMGGHELDPLDPAFLASLQ</sequence>
<reference evidence="1" key="1">
    <citation type="submission" date="2022-06" db="EMBL/GenBank/DDBJ databases">
        <title>A novel DMS-producing enzyme.</title>
        <authorList>
            <person name="Zhang Y."/>
        </authorList>
    </citation>
    <scope>NUCLEOTIDE SEQUENCE</scope>
    <source>
        <strain evidence="1">RT37</strain>
    </source>
</reference>
<protein>
    <submittedName>
        <fullName evidence="1">Uncharacterized protein</fullName>
    </submittedName>
</protein>
<dbReference type="RefSeq" id="WP_348827407.1">
    <property type="nucleotide sequence ID" value="NZ_CP098827.1"/>
</dbReference>
<dbReference type="AlphaFoldDB" id="A0AAU7KI88"/>
<proteinExistence type="predicted"/>
<organism evidence="1">
    <name type="scientific">Halomonas sp. RT37</name>
    <dbReference type="NCBI Taxonomy" id="2950872"/>
    <lineage>
        <taxon>Bacteria</taxon>
        <taxon>Pseudomonadati</taxon>
        <taxon>Pseudomonadota</taxon>
        <taxon>Gammaproteobacteria</taxon>
        <taxon>Oceanospirillales</taxon>
        <taxon>Halomonadaceae</taxon>
        <taxon>Halomonas</taxon>
    </lineage>
</organism>
<dbReference type="EMBL" id="CP098827">
    <property type="protein sequence ID" value="XBO71299.1"/>
    <property type="molecule type" value="Genomic_DNA"/>
</dbReference>
<evidence type="ECO:0000313" key="1">
    <source>
        <dbReference type="EMBL" id="XBO71299.1"/>
    </source>
</evidence>
<name>A0AAU7KI88_9GAMM</name>